<dbReference type="AlphaFoldDB" id="A0A0F9KHK1"/>
<sequence length="43" mass="4804">MMVVKNSQTKKLAMMKAATARKRGLEASVFKKKKGYGTSITRK</sequence>
<reference evidence="1" key="1">
    <citation type="journal article" date="2015" name="Nature">
        <title>Complex archaea that bridge the gap between prokaryotes and eukaryotes.</title>
        <authorList>
            <person name="Spang A."/>
            <person name="Saw J.H."/>
            <person name="Jorgensen S.L."/>
            <person name="Zaremba-Niedzwiedzka K."/>
            <person name="Martijn J."/>
            <person name="Lind A.E."/>
            <person name="van Eijk R."/>
            <person name="Schleper C."/>
            <person name="Guy L."/>
            <person name="Ettema T.J."/>
        </authorList>
    </citation>
    <scope>NUCLEOTIDE SEQUENCE</scope>
</reference>
<accession>A0A0F9KHK1</accession>
<gene>
    <name evidence="1" type="ORF">LCGC14_1402630</name>
</gene>
<name>A0A0F9KHK1_9ZZZZ</name>
<evidence type="ECO:0000313" key="1">
    <source>
        <dbReference type="EMBL" id="KKM74221.1"/>
    </source>
</evidence>
<dbReference type="EMBL" id="LAZR01009176">
    <property type="protein sequence ID" value="KKM74221.1"/>
    <property type="molecule type" value="Genomic_DNA"/>
</dbReference>
<organism evidence="1">
    <name type="scientific">marine sediment metagenome</name>
    <dbReference type="NCBI Taxonomy" id="412755"/>
    <lineage>
        <taxon>unclassified sequences</taxon>
        <taxon>metagenomes</taxon>
        <taxon>ecological metagenomes</taxon>
    </lineage>
</organism>
<protein>
    <submittedName>
        <fullName evidence="1">Uncharacterized protein</fullName>
    </submittedName>
</protein>
<proteinExistence type="predicted"/>
<comment type="caution">
    <text evidence="1">The sequence shown here is derived from an EMBL/GenBank/DDBJ whole genome shotgun (WGS) entry which is preliminary data.</text>
</comment>